<feature type="transmembrane region" description="Helical" evidence="7">
    <location>
        <begin position="65"/>
        <end position="84"/>
    </location>
</feature>
<dbReference type="Pfam" id="PF00884">
    <property type="entry name" value="Sulfatase"/>
    <property type="match status" value="1"/>
</dbReference>
<evidence type="ECO:0000256" key="1">
    <source>
        <dbReference type="ARBA" id="ARBA00004651"/>
    </source>
</evidence>
<evidence type="ECO:0000256" key="4">
    <source>
        <dbReference type="ARBA" id="ARBA00022692"/>
    </source>
</evidence>
<dbReference type="SUPFAM" id="SSF53649">
    <property type="entry name" value="Alkaline phosphatase-like"/>
    <property type="match status" value="1"/>
</dbReference>
<organism evidence="10">
    <name type="scientific">Candidatus Kentrum sp. UNK</name>
    <dbReference type="NCBI Taxonomy" id="2126344"/>
    <lineage>
        <taxon>Bacteria</taxon>
        <taxon>Pseudomonadati</taxon>
        <taxon>Pseudomonadota</taxon>
        <taxon>Gammaproteobacteria</taxon>
        <taxon>Candidatus Kentrum</taxon>
    </lineage>
</organism>
<evidence type="ECO:0000313" key="9">
    <source>
        <dbReference type="EMBL" id="VFK67365.1"/>
    </source>
</evidence>
<dbReference type="InterPro" id="IPR058130">
    <property type="entry name" value="PEA_transf_C"/>
</dbReference>
<dbReference type="GO" id="GO:0016776">
    <property type="term" value="F:phosphotransferase activity, phosphate group as acceptor"/>
    <property type="evidence" value="ECO:0007669"/>
    <property type="project" value="TreeGrafter"/>
</dbReference>
<keyword evidence="2" id="KW-1003">Cell membrane</keyword>
<dbReference type="CDD" id="cd16017">
    <property type="entry name" value="LptA"/>
    <property type="match status" value="1"/>
</dbReference>
<sequence length="545" mass="63697">MKSMDLKYIREVFLWALLATLGLFFMELLYESFFVGKQFAADKYVRFYSVIFLMIAFFLFSSSRIVSYFFSILFLSSISISILFKDYFGRYIVPIDIWTFFHEYEDTFIGFVGKIENFAFPLSISIIGSVFIISFLIIFFRKKRRISFGFILIMGAIAAIPAIPIIDGKNFELNLHYPYLRNGLNAFYFFAFKELPEQLLGRRSYTRYEPYQLLENSIMPDWDVILIIGESINYSHFSLFGYHKKTTPFLASLKNDRQFIFLPSLSRGVHTRVGVPLMFNVLYEPDNVDEFHRMEANVFRLAKNRGYNTYYFSTQKSGVLASHIGIGFIDHFHDVKSTMMPEGGDDRRLLALLQDFHLPGESKSFIVLHQRNSHFPYEDNYSSDYNEFIDEPANSKEKMIAEYDNSIFFQDSFFQQLFSYLDLKRKRPLLVIYTSDHGELFGEQGLWGHGHLSEQSARVPLLVKGMDMDQAILEKFRGDACFTTAYDVGKSIIHSLGWNLGNPNEDKNIYYINRTLPSAGKPIFRKYFVHRLESEICSQNEHYQK</sequence>
<keyword evidence="3 10" id="KW-0808">Transferase</keyword>
<keyword evidence="5 7" id="KW-1133">Transmembrane helix</keyword>
<name>A0A451B372_9GAMM</name>
<keyword evidence="4 7" id="KW-0812">Transmembrane</keyword>
<evidence type="ECO:0000256" key="6">
    <source>
        <dbReference type="ARBA" id="ARBA00023136"/>
    </source>
</evidence>
<evidence type="ECO:0000259" key="8">
    <source>
        <dbReference type="Pfam" id="PF00884"/>
    </source>
</evidence>
<feature type="transmembrane region" description="Helical" evidence="7">
    <location>
        <begin position="12"/>
        <end position="32"/>
    </location>
</feature>
<gene>
    <name evidence="9" type="ORF">BECKUNK1418G_GA0071005_11385</name>
    <name evidence="10" type="ORF">BECKUNK1418H_GA0071006_11335</name>
</gene>
<evidence type="ECO:0000256" key="3">
    <source>
        <dbReference type="ARBA" id="ARBA00022679"/>
    </source>
</evidence>
<dbReference type="InterPro" id="IPR017850">
    <property type="entry name" value="Alkaline_phosphatase_core_sf"/>
</dbReference>
<keyword evidence="6 7" id="KW-0472">Membrane</keyword>
<evidence type="ECO:0000256" key="5">
    <source>
        <dbReference type="ARBA" id="ARBA00022989"/>
    </source>
</evidence>
<feature type="transmembrane region" description="Helical" evidence="7">
    <location>
        <begin position="146"/>
        <end position="166"/>
    </location>
</feature>
<dbReference type="AlphaFoldDB" id="A0A451B372"/>
<reference evidence="10" key="1">
    <citation type="submission" date="2019-02" db="EMBL/GenBank/DDBJ databases">
        <authorList>
            <person name="Gruber-Vodicka R. H."/>
            <person name="Seah K. B. B."/>
        </authorList>
    </citation>
    <scope>NUCLEOTIDE SEQUENCE</scope>
    <source>
        <strain evidence="10">BECK_BY19</strain>
        <strain evidence="9">BECK_BY8</strain>
    </source>
</reference>
<feature type="transmembrane region" description="Helical" evidence="7">
    <location>
        <begin position="118"/>
        <end position="139"/>
    </location>
</feature>
<dbReference type="GO" id="GO:0005886">
    <property type="term" value="C:plasma membrane"/>
    <property type="evidence" value="ECO:0007669"/>
    <property type="project" value="UniProtKB-SubCell"/>
</dbReference>
<evidence type="ECO:0000256" key="7">
    <source>
        <dbReference type="SAM" id="Phobius"/>
    </source>
</evidence>
<evidence type="ECO:0000313" key="10">
    <source>
        <dbReference type="EMBL" id="VFK72717.1"/>
    </source>
</evidence>
<dbReference type="EMBL" id="CAADGD010000133">
    <property type="protein sequence ID" value="VFK72717.1"/>
    <property type="molecule type" value="Genomic_DNA"/>
</dbReference>
<accession>A0A451B372</accession>
<feature type="domain" description="Sulfatase N-terminal" evidence="8">
    <location>
        <begin position="224"/>
        <end position="471"/>
    </location>
</feature>
<dbReference type="PANTHER" id="PTHR30443:SF0">
    <property type="entry name" value="PHOSPHOETHANOLAMINE TRANSFERASE EPTA"/>
    <property type="match status" value="1"/>
</dbReference>
<proteinExistence type="predicted"/>
<dbReference type="InterPro" id="IPR000917">
    <property type="entry name" value="Sulfatase_N"/>
</dbReference>
<dbReference type="InterPro" id="IPR040423">
    <property type="entry name" value="PEA_transferase"/>
</dbReference>
<evidence type="ECO:0000256" key="2">
    <source>
        <dbReference type="ARBA" id="ARBA00022475"/>
    </source>
</evidence>
<dbReference type="EMBL" id="CAADFZ010000138">
    <property type="protein sequence ID" value="VFK67365.1"/>
    <property type="molecule type" value="Genomic_DNA"/>
</dbReference>
<dbReference type="GO" id="GO:0009244">
    <property type="term" value="P:lipopolysaccharide core region biosynthetic process"/>
    <property type="evidence" value="ECO:0007669"/>
    <property type="project" value="TreeGrafter"/>
</dbReference>
<comment type="subcellular location">
    <subcellularLocation>
        <location evidence="1">Cell membrane</location>
        <topology evidence="1">Multi-pass membrane protein</topology>
    </subcellularLocation>
</comment>
<dbReference type="PANTHER" id="PTHR30443">
    <property type="entry name" value="INNER MEMBRANE PROTEIN"/>
    <property type="match status" value="1"/>
</dbReference>
<protein>
    <submittedName>
        <fullName evidence="10">Phosphoethanolamine transferase for glucans (OPG), alkaline phosphatase superfamily</fullName>
    </submittedName>
</protein>
<dbReference type="Gene3D" id="3.40.720.10">
    <property type="entry name" value="Alkaline Phosphatase, subunit A"/>
    <property type="match status" value="1"/>
</dbReference>
<feature type="transmembrane region" description="Helical" evidence="7">
    <location>
        <begin position="44"/>
        <end position="60"/>
    </location>
</feature>